<keyword evidence="2" id="KW-0479">Metal-binding</keyword>
<dbReference type="PANTHER" id="PTHR36173">
    <property type="entry name" value="RIBONUCLEASE VAPC16-RELATED"/>
    <property type="match status" value="1"/>
</dbReference>
<dbReference type="InterPro" id="IPR029060">
    <property type="entry name" value="PIN-like_dom_sf"/>
</dbReference>
<dbReference type="GO" id="GO:0016787">
    <property type="term" value="F:hydrolase activity"/>
    <property type="evidence" value="ECO:0007669"/>
    <property type="project" value="UniProtKB-KW"/>
</dbReference>
<dbReference type="CDD" id="cd09872">
    <property type="entry name" value="PIN_Sll0205-like"/>
    <property type="match status" value="1"/>
</dbReference>
<organism evidence="6 7">
    <name type="scientific">Geodermatophilus obscurus</name>
    <dbReference type="NCBI Taxonomy" id="1861"/>
    <lineage>
        <taxon>Bacteria</taxon>
        <taxon>Bacillati</taxon>
        <taxon>Actinomycetota</taxon>
        <taxon>Actinomycetes</taxon>
        <taxon>Geodermatophilales</taxon>
        <taxon>Geodermatophilaceae</taxon>
        <taxon>Geodermatophilus</taxon>
    </lineage>
</organism>
<dbReference type="OrthoDB" id="9798990at2"/>
<sequence length="124" mass="13524">MTLLLDTHVVLWWLAEDDRLTPTMREAIADPARPVVVSAASAWEMAIKAGLGKLTIPGDLTGELGRQGFGELSVTVEDGVAAGALPRHHADPFDRMLIAQAARRRFVLVTADRRFADYDVLTLS</sequence>
<feature type="domain" description="PIN" evidence="5">
    <location>
        <begin position="4"/>
        <end position="119"/>
    </location>
</feature>
<evidence type="ECO:0000313" key="7">
    <source>
        <dbReference type="Proteomes" id="UP000184428"/>
    </source>
</evidence>
<dbReference type="AlphaFoldDB" id="A0A1M7SLA6"/>
<reference evidence="6 7" key="1">
    <citation type="submission" date="2016-12" db="EMBL/GenBank/DDBJ databases">
        <authorList>
            <person name="Song W.-J."/>
            <person name="Kurnit D.M."/>
        </authorList>
    </citation>
    <scope>NUCLEOTIDE SEQUENCE [LARGE SCALE GENOMIC DNA]</scope>
    <source>
        <strain evidence="6 7">DSM 43162</strain>
    </source>
</reference>
<dbReference type="Pfam" id="PF01850">
    <property type="entry name" value="PIN"/>
    <property type="match status" value="1"/>
</dbReference>
<evidence type="ECO:0000256" key="2">
    <source>
        <dbReference type="ARBA" id="ARBA00022723"/>
    </source>
</evidence>
<evidence type="ECO:0000256" key="1">
    <source>
        <dbReference type="ARBA" id="ARBA00022722"/>
    </source>
</evidence>
<accession>A0A1M7SLA6</accession>
<gene>
    <name evidence="6" type="ORF">SAMN05660350_00859</name>
</gene>
<evidence type="ECO:0000256" key="3">
    <source>
        <dbReference type="ARBA" id="ARBA00022801"/>
    </source>
</evidence>
<dbReference type="RefSeq" id="WP_072913960.1">
    <property type="nucleotide sequence ID" value="NZ_FRDM01000003.1"/>
</dbReference>
<dbReference type="PANTHER" id="PTHR36173:SF2">
    <property type="entry name" value="RIBONUCLEASE VAPC16"/>
    <property type="match status" value="1"/>
</dbReference>
<dbReference type="GO" id="GO:0004518">
    <property type="term" value="F:nuclease activity"/>
    <property type="evidence" value="ECO:0007669"/>
    <property type="project" value="UniProtKB-KW"/>
</dbReference>
<proteinExistence type="predicted"/>
<keyword evidence="1" id="KW-0540">Nuclease</keyword>
<evidence type="ECO:0000259" key="5">
    <source>
        <dbReference type="Pfam" id="PF01850"/>
    </source>
</evidence>
<dbReference type="InterPro" id="IPR052919">
    <property type="entry name" value="TA_system_RNase"/>
</dbReference>
<dbReference type="SUPFAM" id="SSF88723">
    <property type="entry name" value="PIN domain-like"/>
    <property type="match status" value="1"/>
</dbReference>
<dbReference type="EMBL" id="FRDM01000003">
    <property type="protein sequence ID" value="SHN59249.1"/>
    <property type="molecule type" value="Genomic_DNA"/>
</dbReference>
<dbReference type="InterPro" id="IPR002716">
    <property type="entry name" value="PIN_dom"/>
</dbReference>
<dbReference type="Proteomes" id="UP000184428">
    <property type="component" value="Unassembled WGS sequence"/>
</dbReference>
<evidence type="ECO:0000256" key="4">
    <source>
        <dbReference type="ARBA" id="ARBA00022842"/>
    </source>
</evidence>
<protein>
    <submittedName>
        <fullName evidence="6">PIN domain nuclease, a component of toxin-antitoxin system (PIN domain)</fullName>
    </submittedName>
</protein>
<name>A0A1M7SLA6_9ACTN</name>
<dbReference type="InterPro" id="IPR041705">
    <property type="entry name" value="PIN_Sll0205"/>
</dbReference>
<dbReference type="Gene3D" id="3.40.50.1010">
    <property type="entry name" value="5'-nuclease"/>
    <property type="match status" value="1"/>
</dbReference>
<dbReference type="GO" id="GO:0046872">
    <property type="term" value="F:metal ion binding"/>
    <property type="evidence" value="ECO:0007669"/>
    <property type="project" value="UniProtKB-KW"/>
</dbReference>
<evidence type="ECO:0000313" key="6">
    <source>
        <dbReference type="EMBL" id="SHN59249.1"/>
    </source>
</evidence>
<keyword evidence="4" id="KW-0460">Magnesium</keyword>
<keyword evidence="3" id="KW-0378">Hydrolase</keyword>